<dbReference type="RefSeq" id="WP_079705705.1">
    <property type="nucleotide sequence ID" value="NZ_FUZO01000001.1"/>
</dbReference>
<comment type="caution">
    <text evidence="2">The sequence shown here is derived from an EMBL/GenBank/DDBJ whole genome shotgun (WGS) entry which is preliminary data.</text>
</comment>
<proteinExistence type="predicted"/>
<gene>
    <name evidence="2" type="ORF">SAMN06295973_1974</name>
</gene>
<dbReference type="InterPro" id="IPR032466">
    <property type="entry name" value="Metal_Hydrolase"/>
</dbReference>
<dbReference type="PANTHER" id="PTHR22642:SF2">
    <property type="entry name" value="PROTEIN LONG AFTER FAR-RED 3"/>
    <property type="match status" value="1"/>
</dbReference>
<feature type="domain" description="Amidohydrolase 3" evidence="1">
    <location>
        <begin position="62"/>
        <end position="507"/>
    </location>
</feature>
<dbReference type="PANTHER" id="PTHR22642">
    <property type="entry name" value="IMIDAZOLONEPROPIONASE"/>
    <property type="match status" value="1"/>
</dbReference>
<dbReference type="InterPro" id="IPR011059">
    <property type="entry name" value="Metal-dep_hydrolase_composite"/>
</dbReference>
<dbReference type="SUPFAM" id="SSF51338">
    <property type="entry name" value="Composite domain of metallo-dependent hydrolases"/>
    <property type="match status" value="1"/>
</dbReference>
<evidence type="ECO:0000259" key="1">
    <source>
        <dbReference type="Pfam" id="PF07969"/>
    </source>
</evidence>
<protein>
    <recommendedName>
        <fullName evidence="1">Amidohydrolase 3 domain-containing protein</fullName>
    </recommendedName>
</protein>
<dbReference type="Pfam" id="PF07969">
    <property type="entry name" value="Amidohydro_3"/>
    <property type="match status" value="1"/>
</dbReference>
<dbReference type="Proteomes" id="UP000190827">
    <property type="component" value="Unassembled WGS sequence"/>
</dbReference>
<dbReference type="InterPro" id="IPR013108">
    <property type="entry name" value="Amidohydro_3"/>
</dbReference>
<dbReference type="Gene3D" id="3.10.310.70">
    <property type="match status" value="1"/>
</dbReference>
<organism evidence="2 3">
    <name type="scientific">Plantibacter cousiniae</name>
    <name type="common">nom. nud.</name>
    <dbReference type="NCBI Taxonomy" id="199709"/>
    <lineage>
        <taxon>Bacteria</taxon>
        <taxon>Bacillati</taxon>
        <taxon>Actinomycetota</taxon>
        <taxon>Actinomycetes</taxon>
        <taxon>Micrococcales</taxon>
        <taxon>Microbacteriaceae</taxon>
        <taxon>Plantibacter</taxon>
    </lineage>
</organism>
<dbReference type="EMBL" id="FUZO01000001">
    <property type="protein sequence ID" value="SKC55820.1"/>
    <property type="molecule type" value="Genomic_DNA"/>
</dbReference>
<dbReference type="Gene3D" id="3.20.20.140">
    <property type="entry name" value="Metal-dependent hydrolases"/>
    <property type="match status" value="1"/>
</dbReference>
<accession>A0ABY1LLV2</accession>
<keyword evidence="3" id="KW-1185">Reference proteome</keyword>
<sequence length="517" mass="54506">MTEHRPGPDGDLVTTIADVHLSGPRRGGSSDAERVDVLLEDGSIVAIRPADPEVLRSSAPGVLDGGGGFLLPGLWDHHVHFTQWARTARRVDLSSAASAAEAVELVAERIAQGADGDGWVEGARFRDALWPDTPTFALLDAIAPDREVVLVSADLHCCWLNSAALRATGFADHPTGLLREEESFAVLKQLDQVADELSDRWVDAAADQAASRGVVGVVDLEMRWNAADWIRRVGNGTRALRISFGVYAEHLERAIDAGLVTGGVLAGTEGLVQVGPFKVITDGSLNTRTACCEAPYPGSAPGTDAHGMLNVPPERLTALLTLATANGLHCAVHAIGDRANTLALDAIETTGARGTIEHAQLLRASDLERFARTGTAASVQPEHAMDDRDIAEVHWAGRTDRAFVLRSLLDAGATLRLGSDAPVAPLDPWVSIAAAVTRSRDGREAWHGEQAITVEEALAASTRGDDDVVAVGRPADLVVVPFDPFSCAPEALRTMPVRATMLGGRLTAAPSVHPAGG</sequence>
<dbReference type="SUPFAM" id="SSF51556">
    <property type="entry name" value="Metallo-dependent hydrolases"/>
    <property type="match status" value="1"/>
</dbReference>
<evidence type="ECO:0000313" key="3">
    <source>
        <dbReference type="Proteomes" id="UP000190827"/>
    </source>
</evidence>
<dbReference type="Gene3D" id="2.30.40.10">
    <property type="entry name" value="Urease, subunit C, domain 1"/>
    <property type="match status" value="1"/>
</dbReference>
<reference evidence="2 3" key="1">
    <citation type="submission" date="2017-02" db="EMBL/GenBank/DDBJ databases">
        <authorList>
            <person name="Varghese N."/>
            <person name="Submissions S."/>
        </authorList>
    </citation>
    <scope>NUCLEOTIDE SEQUENCE [LARGE SCALE GENOMIC DNA]</scope>
    <source>
        <strain evidence="2 3">VKM Ac-1787</strain>
    </source>
</reference>
<name>A0ABY1LLV2_9MICO</name>
<evidence type="ECO:0000313" key="2">
    <source>
        <dbReference type="EMBL" id="SKC55820.1"/>
    </source>
</evidence>